<feature type="active site" description="Proton donor" evidence="2">
    <location>
        <position position="28"/>
    </location>
</feature>
<sequence>MPQALYFFVVICVYKFNYMRKTIAIDMDGVLADVETQFLNWYERDFGIKMTKDQIAGLTEDTAFPEKGAIRKFAHTAGFFLTLPVMEGAVEAIATLSKKFEIYIVSAAMEFPLSLPEKLEWLKVNFPAISWKNIIFCGDKSIINTDYMIDDHLKNLDNFKGKTIMFHAFHNVSYTHHTRANNWKEVIDLMAKEN</sequence>
<evidence type="ECO:0000313" key="3">
    <source>
        <dbReference type="EMBL" id="OKS86574.1"/>
    </source>
</evidence>
<dbReference type="Gene3D" id="1.10.40.40">
    <property type="entry name" value="Deoxyribonucleotidase, domain 2"/>
    <property type="match status" value="1"/>
</dbReference>
<name>A0A1Q5ZXS1_9SPHI</name>
<gene>
    <name evidence="3" type="ORF">RG47T_2030</name>
</gene>
<feature type="active site" description="Nucleophile" evidence="2">
    <location>
        <position position="26"/>
    </location>
</feature>
<evidence type="ECO:0000313" key="4">
    <source>
        <dbReference type="Proteomes" id="UP000186720"/>
    </source>
</evidence>
<dbReference type="InterPro" id="IPR010708">
    <property type="entry name" value="5'(3')-deoxyribonucleotidase"/>
</dbReference>
<dbReference type="InterPro" id="IPR036412">
    <property type="entry name" value="HAD-like_sf"/>
</dbReference>
<proteinExistence type="inferred from homology"/>
<dbReference type="Proteomes" id="UP000186720">
    <property type="component" value="Unassembled WGS sequence"/>
</dbReference>
<dbReference type="PANTHER" id="PTHR16504">
    <property type="entry name" value="5'(3')-DEOXYRIBONUCLEOTIDASE"/>
    <property type="match status" value="1"/>
</dbReference>
<dbReference type="Gene3D" id="3.40.50.1000">
    <property type="entry name" value="HAD superfamily/HAD-like"/>
    <property type="match status" value="1"/>
</dbReference>
<comment type="caution">
    <text evidence="3">The sequence shown here is derived from an EMBL/GenBank/DDBJ whole genome shotgun (WGS) entry which is preliminary data.</text>
</comment>
<accession>A0A1Q5ZXS1</accession>
<organism evidence="3 4">
    <name type="scientific">Mucilaginibacter polytrichastri</name>
    <dbReference type="NCBI Taxonomy" id="1302689"/>
    <lineage>
        <taxon>Bacteria</taxon>
        <taxon>Pseudomonadati</taxon>
        <taxon>Bacteroidota</taxon>
        <taxon>Sphingobacteriia</taxon>
        <taxon>Sphingobacteriales</taxon>
        <taxon>Sphingobacteriaceae</taxon>
        <taxon>Mucilaginibacter</taxon>
    </lineage>
</organism>
<evidence type="ECO:0000256" key="1">
    <source>
        <dbReference type="ARBA" id="ARBA00009589"/>
    </source>
</evidence>
<protein>
    <submittedName>
        <fullName evidence="3">Putative 5'(3')-deoxyribonucleotidase</fullName>
    </submittedName>
</protein>
<dbReference type="EMBL" id="MPPL01000001">
    <property type="protein sequence ID" value="OKS86574.1"/>
    <property type="molecule type" value="Genomic_DNA"/>
</dbReference>
<dbReference type="InterPro" id="IPR023214">
    <property type="entry name" value="HAD_sf"/>
</dbReference>
<dbReference type="Pfam" id="PF06941">
    <property type="entry name" value="NT5C"/>
    <property type="match status" value="1"/>
</dbReference>
<dbReference type="SFLD" id="SFLDG01126">
    <property type="entry name" value="C1.2:_Nucleotidase_Like"/>
    <property type="match status" value="1"/>
</dbReference>
<dbReference type="PANTHER" id="PTHR16504:SF4">
    <property type="entry name" value="5'(3')-DEOXYRIBONUCLEOTIDASE"/>
    <property type="match status" value="1"/>
</dbReference>
<dbReference type="SFLD" id="SFLDG01146">
    <property type="entry name" value="C1.2.2"/>
    <property type="match status" value="1"/>
</dbReference>
<dbReference type="STRING" id="1302689.RG47T_2030"/>
<dbReference type="SFLD" id="SFLDS00003">
    <property type="entry name" value="Haloacid_Dehalogenase"/>
    <property type="match status" value="1"/>
</dbReference>
<dbReference type="GO" id="GO:0008253">
    <property type="term" value="F:5'-nucleotidase activity"/>
    <property type="evidence" value="ECO:0007669"/>
    <property type="project" value="InterPro"/>
</dbReference>
<dbReference type="GO" id="GO:0009223">
    <property type="term" value="P:pyrimidine deoxyribonucleotide catabolic process"/>
    <property type="evidence" value="ECO:0007669"/>
    <property type="project" value="TreeGrafter"/>
</dbReference>
<dbReference type="SUPFAM" id="SSF56784">
    <property type="entry name" value="HAD-like"/>
    <property type="match status" value="1"/>
</dbReference>
<reference evidence="3 4" key="1">
    <citation type="submission" date="2016-11" db="EMBL/GenBank/DDBJ databases">
        <title>Whole Genome Sequencing of Mucilaginibacter polytrichastri RG4-7(T) isolated from the moss sample.</title>
        <authorList>
            <person name="Li Y."/>
        </authorList>
    </citation>
    <scope>NUCLEOTIDE SEQUENCE [LARGE SCALE GENOMIC DNA]</scope>
    <source>
        <strain evidence="3 4">RG4-7</strain>
    </source>
</reference>
<evidence type="ECO:0000256" key="2">
    <source>
        <dbReference type="PIRSR" id="PIRSR610708-1"/>
    </source>
</evidence>
<dbReference type="AlphaFoldDB" id="A0A1Q5ZXS1"/>
<comment type="similarity">
    <text evidence="1">Belongs to the 5'(3')-deoxyribonucleotidase family.</text>
</comment>
<keyword evidence="4" id="KW-1185">Reference proteome</keyword>